<sequence>MSKQRRKGNAQGASSARAAELLQASGGIGFDALSLIPGLSVDVNEVTSLMDEIGLNVEPELRVIFKKLNKRDAQTREKAIKELTEELKSLASDQVKLKNAFPCFASGYPKLVTDCSPTVRSYSNIIAALFITTLKKDAG</sequence>
<evidence type="ECO:0000313" key="1">
    <source>
        <dbReference type="Proteomes" id="UP000887576"/>
    </source>
</evidence>
<accession>A0AC34RDZ7</accession>
<reference evidence="2" key="1">
    <citation type="submission" date="2022-11" db="UniProtKB">
        <authorList>
            <consortium name="WormBaseParasite"/>
        </authorList>
    </citation>
    <scope>IDENTIFICATION</scope>
</reference>
<protein>
    <submittedName>
        <fullName evidence="2">E3 ubiquitin-protein ligase listerin</fullName>
    </submittedName>
</protein>
<proteinExistence type="predicted"/>
<name>A0AC34RDZ7_9BILA</name>
<evidence type="ECO:0000313" key="2">
    <source>
        <dbReference type="WBParaSite" id="JU765_v2.g6072.t1"/>
    </source>
</evidence>
<dbReference type="WBParaSite" id="JU765_v2.g6072.t1">
    <property type="protein sequence ID" value="JU765_v2.g6072.t1"/>
    <property type="gene ID" value="JU765_v2.g6072"/>
</dbReference>
<dbReference type="Proteomes" id="UP000887576">
    <property type="component" value="Unplaced"/>
</dbReference>
<organism evidence="1 2">
    <name type="scientific">Panagrolaimus sp. JU765</name>
    <dbReference type="NCBI Taxonomy" id="591449"/>
    <lineage>
        <taxon>Eukaryota</taxon>
        <taxon>Metazoa</taxon>
        <taxon>Ecdysozoa</taxon>
        <taxon>Nematoda</taxon>
        <taxon>Chromadorea</taxon>
        <taxon>Rhabditida</taxon>
        <taxon>Tylenchina</taxon>
        <taxon>Panagrolaimomorpha</taxon>
        <taxon>Panagrolaimoidea</taxon>
        <taxon>Panagrolaimidae</taxon>
        <taxon>Panagrolaimus</taxon>
    </lineage>
</organism>